<keyword evidence="2" id="KW-1185">Reference proteome</keyword>
<protein>
    <submittedName>
        <fullName evidence="1">Uncharacterized protein</fullName>
    </submittedName>
</protein>
<dbReference type="RefSeq" id="WP_120604751.1">
    <property type="nucleotide sequence ID" value="NZ_RAWE01000090.1"/>
</dbReference>
<dbReference type="OrthoDB" id="9829006at2"/>
<organism evidence="1 2">
    <name type="scientific">Corallococcus carmarthensis</name>
    <dbReference type="NCBI Taxonomy" id="2316728"/>
    <lineage>
        <taxon>Bacteria</taxon>
        <taxon>Pseudomonadati</taxon>
        <taxon>Myxococcota</taxon>
        <taxon>Myxococcia</taxon>
        <taxon>Myxococcales</taxon>
        <taxon>Cystobacterineae</taxon>
        <taxon>Myxococcaceae</taxon>
        <taxon>Corallococcus</taxon>
    </lineage>
</organism>
<dbReference type="EMBL" id="RAWE01000090">
    <property type="protein sequence ID" value="RKH00580.1"/>
    <property type="molecule type" value="Genomic_DNA"/>
</dbReference>
<dbReference type="Proteomes" id="UP000268313">
    <property type="component" value="Unassembled WGS sequence"/>
</dbReference>
<sequence>MGNAFSFFRLPVALLERPAFLLPELNEAVDSEPEWKPAQGENSGRYLERLLVDQCEDATGSEYLRALGARMTFHADSVGDFFTRLDAILQAYGDLDLLGFQCQVPSRADFLAHLERLPERARRFGRANTVACLAPSEVRALAAALRAAKQDGFGKIAPRLRGEEVGLLEALGSPEPEAGDIDLWLVSGADAGERNLDDLPESRGAPAIPRRRSFLDRLFGRA</sequence>
<accession>A0A3A8JXW2</accession>
<evidence type="ECO:0000313" key="2">
    <source>
        <dbReference type="Proteomes" id="UP000268313"/>
    </source>
</evidence>
<comment type="caution">
    <text evidence="1">The sequence shown here is derived from an EMBL/GenBank/DDBJ whole genome shotgun (WGS) entry which is preliminary data.</text>
</comment>
<evidence type="ECO:0000313" key="1">
    <source>
        <dbReference type="EMBL" id="RKH00580.1"/>
    </source>
</evidence>
<reference evidence="2" key="1">
    <citation type="submission" date="2018-09" db="EMBL/GenBank/DDBJ databases">
        <authorList>
            <person name="Livingstone P.G."/>
            <person name="Whitworth D.E."/>
        </authorList>
    </citation>
    <scope>NUCLEOTIDE SEQUENCE [LARGE SCALE GENOMIC DNA]</scope>
    <source>
        <strain evidence="2">CA043D</strain>
    </source>
</reference>
<name>A0A3A8JXW2_9BACT</name>
<dbReference type="AlphaFoldDB" id="A0A3A8JXW2"/>
<gene>
    <name evidence="1" type="ORF">D7X32_23180</name>
</gene>
<proteinExistence type="predicted"/>